<protein>
    <submittedName>
        <fullName evidence="1">Uncharacterized protein</fullName>
    </submittedName>
</protein>
<gene>
    <name evidence="1" type="ORF">BpHYR1_016319</name>
</gene>
<dbReference type="EMBL" id="REGN01013970">
    <property type="protein sequence ID" value="RMZ93240.1"/>
    <property type="molecule type" value="Genomic_DNA"/>
</dbReference>
<dbReference type="Proteomes" id="UP000276133">
    <property type="component" value="Unassembled WGS sequence"/>
</dbReference>
<sequence length="75" mass="9034">MIIKFLISQNENSLIPNFDQPKAYHKENTFCYDRCNLDNVNFFLIRSTEMGFTSDRTRRHLSVNREIYIKNVPIY</sequence>
<evidence type="ECO:0000313" key="2">
    <source>
        <dbReference type="Proteomes" id="UP000276133"/>
    </source>
</evidence>
<reference evidence="1 2" key="1">
    <citation type="journal article" date="2018" name="Sci. Rep.">
        <title>Genomic signatures of local adaptation to the degree of environmental predictability in rotifers.</title>
        <authorList>
            <person name="Franch-Gras L."/>
            <person name="Hahn C."/>
            <person name="Garcia-Roger E.M."/>
            <person name="Carmona M.J."/>
            <person name="Serra M."/>
            <person name="Gomez A."/>
        </authorList>
    </citation>
    <scope>NUCLEOTIDE SEQUENCE [LARGE SCALE GENOMIC DNA]</scope>
    <source>
        <strain evidence="1">HYR1</strain>
    </source>
</reference>
<evidence type="ECO:0000313" key="1">
    <source>
        <dbReference type="EMBL" id="RMZ93240.1"/>
    </source>
</evidence>
<organism evidence="1 2">
    <name type="scientific">Brachionus plicatilis</name>
    <name type="common">Marine rotifer</name>
    <name type="synonym">Brachionus muelleri</name>
    <dbReference type="NCBI Taxonomy" id="10195"/>
    <lineage>
        <taxon>Eukaryota</taxon>
        <taxon>Metazoa</taxon>
        <taxon>Spiralia</taxon>
        <taxon>Gnathifera</taxon>
        <taxon>Rotifera</taxon>
        <taxon>Eurotatoria</taxon>
        <taxon>Monogononta</taxon>
        <taxon>Pseudotrocha</taxon>
        <taxon>Ploima</taxon>
        <taxon>Brachionidae</taxon>
        <taxon>Brachionus</taxon>
    </lineage>
</organism>
<proteinExistence type="predicted"/>
<comment type="caution">
    <text evidence="1">The sequence shown here is derived from an EMBL/GenBank/DDBJ whole genome shotgun (WGS) entry which is preliminary data.</text>
</comment>
<keyword evidence="2" id="KW-1185">Reference proteome</keyword>
<dbReference type="AlphaFoldDB" id="A0A3M7P326"/>
<name>A0A3M7P326_BRAPC</name>
<accession>A0A3M7P326</accession>